<dbReference type="EMBL" id="VSSQ01121532">
    <property type="protein sequence ID" value="MPN53904.1"/>
    <property type="molecule type" value="Genomic_DNA"/>
</dbReference>
<comment type="caution">
    <text evidence="1">The sequence shown here is derived from an EMBL/GenBank/DDBJ whole genome shotgun (WGS) entry which is preliminary data.</text>
</comment>
<gene>
    <name evidence="1" type="ORF">SDC9_201573</name>
</gene>
<protein>
    <submittedName>
        <fullName evidence="1">Uncharacterized protein</fullName>
    </submittedName>
</protein>
<sequence>MAVLTDPQIVLVVTVDDRALGESFLSEQARFDAFGQLDFLSSVEQRYLTDLLEVVLDRVSGGAGRNNLLFRFVGIIGIREAEGFAVGDQFGLILGGGLRVEL</sequence>
<proteinExistence type="predicted"/>
<reference evidence="1" key="1">
    <citation type="submission" date="2019-08" db="EMBL/GenBank/DDBJ databases">
        <authorList>
            <person name="Kucharzyk K."/>
            <person name="Murdoch R.W."/>
            <person name="Higgins S."/>
            <person name="Loffler F."/>
        </authorList>
    </citation>
    <scope>NUCLEOTIDE SEQUENCE</scope>
</reference>
<organism evidence="1">
    <name type="scientific">bioreactor metagenome</name>
    <dbReference type="NCBI Taxonomy" id="1076179"/>
    <lineage>
        <taxon>unclassified sequences</taxon>
        <taxon>metagenomes</taxon>
        <taxon>ecological metagenomes</taxon>
    </lineage>
</organism>
<accession>A0A645J082</accession>
<evidence type="ECO:0000313" key="1">
    <source>
        <dbReference type="EMBL" id="MPN53904.1"/>
    </source>
</evidence>
<dbReference type="AlphaFoldDB" id="A0A645J082"/>
<name>A0A645J082_9ZZZZ</name>